<name>A0A834JIS8_VESVU</name>
<evidence type="ECO:0000313" key="1">
    <source>
        <dbReference type="EMBL" id="KAF7389213.1"/>
    </source>
</evidence>
<keyword evidence="2" id="KW-1185">Reference proteome</keyword>
<accession>A0A834JIS8</accession>
<sequence length="68" mass="8106">MKLPLLRGLPAMNLEFLMDKKRHPQCENRIRIARNDVTCGKFKRCDTNKPRSYEKWKCIVELNNDTVQ</sequence>
<gene>
    <name evidence="1" type="ORF">HZH66_010350</name>
</gene>
<protein>
    <submittedName>
        <fullName evidence="1">Uncharacterized protein</fullName>
    </submittedName>
</protein>
<dbReference type="AlphaFoldDB" id="A0A834JIS8"/>
<comment type="caution">
    <text evidence="1">The sequence shown here is derived from an EMBL/GenBank/DDBJ whole genome shotgun (WGS) entry which is preliminary data.</text>
</comment>
<evidence type="ECO:0000313" key="2">
    <source>
        <dbReference type="Proteomes" id="UP000614350"/>
    </source>
</evidence>
<reference evidence="1" key="1">
    <citation type="journal article" date="2020" name="G3 (Bethesda)">
        <title>High-Quality Assemblies for Three Invasive Social Wasps from the &lt;i&gt;Vespula&lt;/i&gt; Genus.</title>
        <authorList>
            <person name="Harrop T.W.R."/>
            <person name="Guhlin J."/>
            <person name="McLaughlin G.M."/>
            <person name="Permina E."/>
            <person name="Stockwell P."/>
            <person name="Gilligan J."/>
            <person name="Le Lec M.F."/>
            <person name="Gruber M.A.M."/>
            <person name="Quinn O."/>
            <person name="Lovegrove M."/>
            <person name="Duncan E.J."/>
            <person name="Remnant E.J."/>
            <person name="Van Eeckhoven J."/>
            <person name="Graham B."/>
            <person name="Knapp R.A."/>
            <person name="Langford K.W."/>
            <person name="Kronenberg Z."/>
            <person name="Press M.O."/>
            <person name="Eacker S.M."/>
            <person name="Wilson-Rankin E.E."/>
            <person name="Purcell J."/>
            <person name="Lester P.J."/>
            <person name="Dearden P.K."/>
        </authorList>
    </citation>
    <scope>NUCLEOTIDE SEQUENCE</scope>
    <source>
        <strain evidence="1">Marl-1</strain>
    </source>
</reference>
<dbReference type="EMBL" id="JACSEA010000011">
    <property type="protein sequence ID" value="KAF7389213.1"/>
    <property type="molecule type" value="Genomic_DNA"/>
</dbReference>
<proteinExistence type="predicted"/>
<organism evidence="1 2">
    <name type="scientific">Vespula vulgaris</name>
    <name type="common">Yellow jacket</name>
    <name type="synonym">Wasp</name>
    <dbReference type="NCBI Taxonomy" id="7454"/>
    <lineage>
        <taxon>Eukaryota</taxon>
        <taxon>Metazoa</taxon>
        <taxon>Ecdysozoa</taxon>
        <taxon>Arthropoda</taxon>
        <taxon>Hexapoda</taxon>
        <taxon>Insecta</taxon>
        <taxon>Pterygota</taxon>
        <taxon>Neoptera</taxon>
        <taxon>Endopterygota</taxon>
        <taxon>Hymenoptera</taxon>
        <taxon>Apocrita</taxon>
        <taxon>Aculeata</taxon>
        <taxon>Vespoidea</taxon>
        <taxon>Vespidae</taxon>
        <taxon>Vespinae</taxon>
        <taxon>Vespula</taxon>
    </lineage>
</organism>
<dbReference type="Proteomes" id="UP000614350">
    <property type="component" value="Unassembled WGS sequence"/>
</dbReference>